<comment type="caution">
    <text evidence="1">The sequence shown here is derived from an EMBL/GenBank/DDBJ whole genome shotgun (WGS) entry which is preliminary data.</text>
</comment>
<evidence type="ECO:0000313" key="2">
    <source>
        <dbReference type="Proteomes" id="UP000809349"/>
    </source>
</evidence>
<dbReference type="NCBIfam" id="NF010451">
    <property type="entry name" value="PRK13877.1"/>
    <property type="match status" value="1"/>
</dbReference>
<dbReference type="EMBL" id="JAFBIL020000002">
    <property type="protein sequence ID" value="MBZ2206558.1"/>
    <property type="molecule type" value="Genomic_DNA"/>
</dbReference>
<name>A0ABS7SK37_9BURK</name>
<accession>A0ABS7SK37</accession>
<dbReference type="Proteomes" id="UP000809349">
    <property type="component" value="Unassembled WGS sequence"/>
</dbReference>
<reference evidence="1 2" key="1">
    <citation type="submission" date="2021-01" db="EMBL/GenBank/DDBJ databases">
        <authorList>
            <person name="Ruan W."/>
            <person name="Khan S.A."/>
            <person name="Jeon C.O."/>
        </authorList>
    </citation>
    <scope>NUCLEOTIDE SEQUENCE [LARGE SCALE GENOMIC DNA]</scope>
    <source>
        <strain evidence="1 2">R798</strain>
    </source>
</reference>
<protein>
    <submittedName>
        <fullName evidence="1">Conjugal transfer transcriptional regulator TraJ</fullName>
    </submittedName>
</protein>
<dbReference type="InterPro" id="IPR053842">
    <property type="entry name" value="NikA-like"/>
</dbReference>
<evidence type="ECO:0000313" key="1">
    <source>
        <dbReference type="EMBL" id="MBZ2206558.1"/>
    </source>
</evidence>
<keyword evidence="2" id="KW-1185">Reference proteome</keyword>
<reference evidence="1 2" key="2">
    <citation type="submission" date="2021-08" db="EMBL/GenBank/DDBJ databases">
        <title>Massilia sp. R798.</title>
        <authorList>
            <person name="Baek J.H."/>
            <person name="Jung H.S."/>
            <person name="Kim K.R."/>
            <person name="Jeon C.O."/>
        </authorList>
    </citation>
    <scope>NUCLEOTIDE SEQUENCE [LARGE SCALE GENOMIC DNA]</scope>
    <source>
        <strain evidence="1 2">R798</strain>
    </source>
</reference>
<proteinExistence type="predicted"/>
<dbReference type="RefSeq" id="WP_223466466.1">
    <property type="nucleotide sequence ID" value="NZ_JAFBIL020000002.1"/>
</dbReference>
<sequence>MTKKSLGPTRDRKHLRVPVLPDEEAEIKRLAKAANKSVADYLRCVGLGYEVRGILDNRRVEDLLRINGDLGRLGGLLKLWLTNDERTMAFGESTIRALLFKLEATQDEIHAVVRTVVMPRAER</sequence>
<dbReference type="Pfam" id="PF21983">
    <property type="entry name" value="NikA-like"/>
    <property type="match status" value="1"/>
</dbReference>
<organism evidence="1 2">
    <name type="scientific">Massilia soli</name>
    <dbReference type="NCBI Taxonomy" id="2792854"/>
    <lineage>
        <taxon>Bacteria</taxon>
        <taxon>Pseudomonadati</taxon>
        <taxon>Pseudomonadota</taxon>
        <taxon>Betaproteobacteria</taxon>
        <taxon>Burkholderiales</taxon>
        <taxon>Oxalobacteraceae</taxon>
        <taxon>Telluria group</taxon>
        <taxon>Massilia</taxon>
    </lineage>
</organism>
<gene>
    <name evidence="1" type="primary">traJ</name>
    <name evidence="1" type="ORF">I4X03_004720</name>
</gene>